<accession>A0ABD0QZM8</accession>
<feature type="non-terminal residue" evidence="1">
    <location>
        <position position="50"/>
    </location>
</feature>
<organism evidence="1 2">
    <name type="scientific">Cirrhinus mrigala</name>
    <name type="common">Mrigala</name>
    <dbReference type="NCBI Taxonomy" id="683832"/>
    <lineage>
        <taxon>Eukaryota</taxon>
        <taxon>Metazoa</taxon>
        <taxon>Chordata</taxon>
        <taxon>Craniata</taxon>
        <taxon>Vertebrata</taxon>
        <taxon>Euteleostomi</taxon>
        <taxon>Actinopterygii</taxon>
        <taxon>Neopterygii</taxon>
        <taxon>Teleostei</taxon>
        <taxon>Ostariophysi</taxon>
        <taxon>Cypriniformes</taxon>
        <taxon>Cyprinidae</taxon>
        <taxon>Labeoninae</taxon>
        <taxon>Labeonini</taxon>
        <taxon>Cirrhinus</taxon>
    </lineage>
</organism>
<comment type="caution">
    <text evidence="1">The sequence shown here is derived from an EMBL/GenBank/DDBJ whole genome shotgun (WGS) entry which is preliminary data.</text>
</comment>
<evidence type="ECO:0000313" key="1">
    <source>
        <dbReference type="EMBL" id="KAL0191631.1"/>
    </source>
</evidence>
<name>A0ABD0QZM8_CIRMR</name>
<keyword evidence="2" id="KW-1185">Reference proteome</keyword>
<dbReference type="Proteomes" id="UP001529510">
    <property type="component" value="Unassembled WGS sequence"/>
</dbReference>
<dbReference type="EMBL" id="JAMKFB020000006">
    <property type="protein sequence ID" value="KAL0191631.1"/>
    <property type="molecule type" value="Genomic_DNA"/>
</dbReference>
<proteinExistence type="predicted"/>
<gene>
    <name evidence="1" type="ORF">M9458_014329</name>
</gene>
<sequence>MANVLLEFKASAGDSEPQSRPVLIVGQLANLQQLNWTHVKGKLQPVVTKE</sequence>
<protein>
    <submittedName>
        <fullName evidence="1">Uncharacterized protein</fullName>
    </submittedName>
</protein>
<evidence type="ECO:0000313" key="2">
    <source>
        <dbReference type="Proteomes" id="UP001529510"/>
    </source>
</evidence>
<dbReference type="AlphaFoldDB" id="A0ABD0QZM8"/>
<reference evidence="1 2" key="1">
    <citation type="submission" date="2024-05" db="EMBL/GenBank/DDBJ databases">
        <title>Genome sequencing and assembly of Indian major carp, Cirrhinus mrigala (Hamilton, 1822).</title>
        <authorList>
            <person name="Mohindra V."/>
            <person name="Chowdhury L.M."/>
            <person name="Lal K."/>
            <person name="Jena J.K."/>
        </authorList>
    </citation>
    <scope>NUCLEOTIDE SEQUENCE [LARGE SCALE GENOMIC DNA]</scope>
    <source>
        <strain evidence="1">CM1030</strain>
        <tissue evidence="1">Blood</tissue>
    </source>
</reference>